<organism evidence="2">
    <name type="scientific">Hyperionvirus sp</name>
    <dbReference type="NCBI Taxonomy" id="2487770"/>
    <lineage>
        <taxon>Viruses</taxon>
        <taxon>Varidnaviria</taxon>
        <taxon>Bamfordvirae</taxon>
        <taxon>Nucleocytoviricota</taxon>
        <taxon>Megaviricetes</taxon>
        <taxon>Imitervirales</taxon>
        <taxon>Mimiviridae</taxon>
        <taxon>Klosneuvirinae</taxon>
    </lineage>
</organism>
<evidence type="ECO:0000256" key="1">
    <source>
        <dbReference type="SAM" id="Phobius"/>
    </source>
</evidence>
<protein>
    <recommendedName>
        <fullName evidence="3">RING-type domain-containing protein</fullName>
    </recommendedName>
</protein>
<sequence>MAQNHLIAIATLTIYALVEIILLTLYSSKQWVADEIYNQAMTSGQIFTVAFNECMLALGLIQIIYYFNMHTNRFRVEQERCDDRRCMCSILIVAGVLLAIIFLFISFGLHCYQTTCFTVETPLYIMVLITVVLIGGPIACFWVFLVVMFIWDLFCGNICCVKKVLDHNKNPKITATYDIIQKFQEGVTACNDCKKPFEPDSAVRVFACSHYVHIACLEGKTNKCVTCEESAAIQIPMELAVKV</sequence>
<evidence type="ECO:0008006" key="3">
    <source>
        <dbReference type="Google" id="ProtNLM"/>
    </source>
</evidence>
<feature type="transmembrane region" description="Helical" evidence="1">
    <location>
        <begin position="88"/>
        <end position="109"/>
    </location>
</feature>
<feature type="transmembrane region" description="Helical" evidence="1">
    <location>
        <begin position="7"/>
        <end position="26"/>
    </location>
</feature>
<gene>
    <name evidence="2" type="ORF">Hyperionvirus7_84</name>
</gene>
<dbReference type="EMBL" id="MK072389">
    <property type="protein sequence ID" value="AYV83513.1"/>
    <property type="molecule type" value="Genomic_DNA"/>
</dbReference>
<keyword evidence="1" id="KW-0812">Transmembrane</keyword>
<accession>A0A3G5ACB3</accession>
<evidence type="ECO:0000313" key="2">
    <source>
        <dbReference type="EMBL" id="AYV83513.1"/>
    </source>
</evidence>
<keyword evidence="1" id="KW-0472">Membrane</keyword>
<name>A0A3G5ACB3_9VIRU</name>
<feature type="transmembrane region" description="Helical" evidence="1">
    <location>
        <begin position="121"/>
        <end position="154"/>
    </location>
</feature>
<keyword evidence="1" id="KW-1133">Transmembrane helix</keyword>
<proteinExistence type="predicted"/>
<feature type="transmembrane region" description="Helical" evidence="1">
    <location>
        <begin position="46"/>
        <end position="67"/>
    </location>
</feature>
<reference evidence="2" key="1">
    <citation type="submission" date="2018-10" db="EMBL/GenBank/DDBJ databases">
        <title>Hidden diversity of soil giant viruses.</title>
        <authorList>
            <person name="Schulz F."/>
            <person name="Alteio L."/>
            <person name="Goudeau D."/>
            <person name="Ryan E.M."/>
            <person name="Malmstrom R.R."/>
            <person name="Blanchard J."/>
            <person name="Woyke T."/>
        </authorList>
    </citation>
    <scope>NUCLEOTIDE SEQUENCE</scope>
    <source>
        <strain evidence="2">HYV1</strain>
    </source>
</reference>